<feature type="compositionally biased region" description="Polar residues" evidence="1">
    <location>
        <begin position="141"/>
        <end position="150"/>
    </location>
</feature>
<name>A0ABM0TDC0_CAMSA</name>
<proteinExistence type="predicted"/>
<evidence type="ECO:0000313" key="4">
    <source>
        <dbReference type="RefSeq" id="XP_010424652.2"/>
    </source>
</evidence>
<dbReference type="PANTHER" id="PTHR10621">
    <property type="entry name" value="UV EXCISION REPAIR PROTEIN RAD23"/>
    <property type="match status" value="1"/>
</dbReference>
<feature type="region of interest" description="Disordered" evidence="1">
    <location>
        <begin position="81"/>
        <end position="103"/>
    </location>
</feature>
<feature type="domain" description="Ubiquitin-like" evidence="2">
    <location>
        <begin position="187"/>
        <end position="261"/>
    </location>
</feature>
<gene>
    <name evidence="4" type="primary">LOC104709791</name>
</gene>
<dbReference type="Gene3D" id="3.10.20.90">
    <property type="entry name" value="Phosphatidylinositol 3-kinase Catalytic Subunit, Chain A, domain 1"/>
    <property type="match status" value="2"/>
</dbReference>
<feature type="region of interest" description="Disordered" evidence="1">
    <location>
        <begin position="135"/>
        <end position="155"/>
    </location>
</feature>
<evidence type="ECO:0000259" key="2">
    <source>
        <dbReference type="PROSITE" id="PS50053"/>
    </source>
</evidence>
<dbReference type="GeneID" id="104709791"/>
<feature type="domain" description="Ubiquitin-like" evidence="2">
    <location>
        <begin position="6"/>
        <end position="77"/>
    </location>
</feature>
<evidence type="ECO:0000313" key="3">
    <source>
        <dbReference type="Proteomes" id="UP000694864"/>
    </source>
</evidence>
<feature type="compositionally biased region" description="Polar residues" evidence="1">
    <location>
        <begin position="85"/>
        <end position="96"/>
    </location>
</feature>
<feature type="non-terminal residue" evidence="4">
    <location>
        <position position="1"/>
    </location>
</feature>
<keyword evidence="3" id="KW-1185">Reference proteome</keyword>
<sequence length="273" mass="31021">TIVTIMKLTIKTESGSSFSIFVGFLDTVLMVKQRIEKSQGIPVRKQTLFFQGKYLHDHFEIRLFHIGDNSLLFLYVSPDEKKPNQKNNDQTKQSPSKPVDGFVNKPFQKITATRIDNGSSRPSYSLDELLAPQDLPPVTVGTGSSTGIRNQETKKCSSSDSVKEAVINITPDWPLRKKRKIIPSIKMTVFVKTVDETRMIPVEVNANDKVEELRKELVKLQEKGELNLPQEGYYFILRGRTLIEIESFMWNLVADGDTIQLKLFVASSYYLSN</sequence>
<evidence type="ECO:0000256" key="1">
    <source>
        <dbReference type="SAM" id="MobiDB-lite"/>
    </source>
</evidence>
<reference evidence="4" key="2">
    <citation type="submission" date="2025-08" db="UniProtKB">
        <authorList>
            <consortium name="RefSeq"/>
        </authorList>
    </citation>
    <scope>IDENTIFICATION</scope>
    <source>
        <tissue evidence="4">Leaf</tissue>
    </source>
</reference>
<accession>A0ABM0TDC0</accession>
<dbReference type="RefSeq" id="XP_010424652.2">
    <property type="nucleotide sequence ID" value="XM_010426350.2"/>
</dbReference>
<dbReference type="SUPFAM" id="SSF54236">
    <property type="entry name" value="Ubiquitin-like"/>
    <property type="match status" value="2"/>
</dbReference>
<organism evidence="3 4">
    <name type="scientific">Camelina sativa</name>
    <name type="common">False flax</name>
    <name type="synonym">Myagrum sativum</name>
    <dbReference type="NCBI Taxonomy" id="90675"/>
    <lineage>
        <taxon>Eukaryota</taxon>
        <taxon>Viridiplantae</taxon>
        <taxon>Streptophyta</taxon>
        <taxon>Embryophyta</taxon>
        <taxon>Tracheophyta</taxon>
        <taxon>Spermatophyta</taxon>
        <taxon>Magnoliopsida</taxon>
        <taxon>eudicotyledons</taxon>
        <taxon>Gunneridae</taxon>
        <taxon>Pentapetalae</taxon>
        <taxon>rosids</taxon>
        <taxon>malvids</taxon>
        <taxon>Brassicales</taxon>
        <taxon>Brassicaceae</taxon>
        <taxon>Camelineae</taxon>
        <taxon>Camelina</taxon>
    </lineage>
</organism>
<protein>
    <submittedName>
        <fullName evidence="4">Uncharacterized protein LOC104709791</fullName>
    </submittedName>
</protein>
<dbReference type="PANTHER" id="PTHR10621:SF38">
    <property type="entry name" value="UBIQUITIN DOMAIN-CONTAINING PROTEIN 7SL RNA1-RELATED"/>
    <property type="match status" value="1"/>
</dbReference>
<dbReference type="InterPro" id="IPR029071">
    <property type="entry name" value="Ubiquitin-like_domsf"/>
</dbReference>
<dbReference type="SMART" id="SM00213">
    <property type="entry name" value="UBQ"/>
    <property type="match status" value="2"/>
</dbReference>
<reference evidence="3" key="1">
    <citation type="journal article" date="2014" name="Nat. Commun.">
        <title>The emerging biofuel crop Camelina sativa retains a highly undifferentiated hexaploid genome structure.</title>
        <authorList>
            <person name="Kagale S."/>
            <person name="Koh C."/>
            <person name="Nixon J."/>
            <person name="Bollina V."/>
            <person name="Clarke W.E."/>
            <person name="Tuteja R."/>
            <person name="Spillane C."/>
            <person name="Robinson S.J."/>
            <person name="Links M.G."/>
            <person name="Clarke C."/>
            <person name="Higgins E.E."/>
            <person name="Huebert T."/>
            <person name="Sharpe A.G."/>
            <person name="Parkin I.A."/>
        </authorList>
    </citation>
    <scope>NUCLEOTIDE SEQUENCE [LARGE SCALE GENOMIC DNA]</scope>
    <source>
        <strain evidence="3">cv. DH55</strain>
    </source>
</reference>
<dbReference type="PROSITE" id="PS50053">
    <property type="entry name" value="UBIQUITIN_2"/>
    <property type="match status" value="2"/>
</dbReference>
<dbReference type="Pfam" id="PF00240">
    <property type="entry name" value="ubiquitin"/>
    <property type="match status" value="1"/>
</dbReference>
<dbReference type="InterPro" id="IPR000626">
    <property type="entry name" value="Ubiquitin-like_dom"/>
</dbReference>
<dbReference type="Proteomes" id="UP000694864">
    <property type="component" value="Chromosome 8"/>
</dbReference>